<proteinExistence type="predicted"/>
<evidence type="ECO:0000313" key="2">
    <source>
        <dbReference type="Proteomes" id="UP001196873"/>
    </source>
</evidence>
<sequence>MNKISDKDFRKKIQTITSATSIKGAKYTDIRVDGYYCIGFRLSTGKAFKIDLRNLFQAYSELKLVNTQTLKEYVDRVQSPALAILKEASLI</sequence>
<dbReference type="RefSeq" id="WP_007133809.1">
    <property type="nucleotide sequence ID" value="NZ_CABKPN010000001.1"/>
</dbReference>
<gene>
    <name evidence="1" type="ORF">KZY68_00580</name>
</gene>
<dbReference type="AlphaFoldDB" id="A0AAW4NQ44"/>
<protein>
    <submittedName>
        <fullName evidence="1">Uncharacterized protein</fullName>
    </submittedName>
</protein>
<accession>A0AAW4NQ44</accession>
<dbReference type="EMBL" id="JAHXRF010000001">
    <property type="protein sequence ID" value="MBW4864539.1"/>
    <property type="molecule type" value="Genomic_DNA"/>
</dbReference>
<name>A0AAW4NQ44_9BACT</name>
<reference evidence="1" key="1">
    <citation type="submission" date="2021-07" db="EMBL/GenBank/DDBJ databases">
        <title>Genomic diversity and antimicrobial resistance of Prevotella spp. isolated from chronic lung disease airways.</title>
        <authorList>
            <person name="Webb K.A."/>
            <person name="Olagoke O.S."/>
            <person name="Baird T."/>
            <person name="Neill J."/>
            <person name="Pham A."/>
            <person name="Wells T.J."/>
            <person name="Ramsay K.A."/>
            <person name="Bell S.C."/>
            <person name="Sarovich D.S."/>
            <person name="Price E.P."/>
        </authorList>
    </citation>
    <scope>NUCLEOTIDE SEQUENCE</scope>
    <source>
        <strain evidence="1">SCHI0047.S.3</strain>
    </source>
</reference>
<comment type="caution">
    <text evidence="1">The sequence shown here is derived from an EMBL/GenBank/DDBJ whole genome shotgun (WGS) entry which is preliminary data.</text>
</comment>
<dbReference type="Proteomes" id="UP001196873">
    <property type="component" value="Unassembled WGS sequence"/>
</dbReference>
<evidence type="ECO:0000313" key="1">
    <source>
        <dbReference type="EMBL" id="MBW4864539.1"/>
    </source>
</evidence>
<organism evidence="1 2">
    <name type="scientific">Segatella salivae</name>
    <dbReference type="NCBI Taxonomy" id="228604"/>
    <lineage>
        <taxon>Bacteria</taxon>
        <taxon>Pseudomonadati</taxon>
        <taxon>Bacteroidota</taxon>
        <taxon>Bacteroidia</taxon>
        <taxon>Bacteroidales</taxon>
        <taxon>Prevotellaceae</taxon>
        <taxon>Segatella</taxon>
    </lineage>
</organism>